<evidence type="ECO:0000256" key="4">
    <source>
        <dbReference type="ARBA" id="ARBA00022692"/>
    </source>
</evidence>
<feature type="compositionally biased region" description="Low complexity" evidence="7">
    <location>
        <begin position="358"/>
        <end position="369"/>
    </location>
</feature>
<comment type="subcellular location">
    <subcellularLocation>
        <location evidence="1">Cell membrane</location>
        <topology evidence="1">Multi-pass membrane protein</topology>
    </subcellularLocation>
</comment>
<keyword evidence="6 8" id="KW-0472">Membrane</keyword>
<gene>
    <name evidence="9" type="ORF">SMACR_02733</name>
</gene>
<sequence>MVVQSPTSAVQTDIAEKNSTGTAKSTRRWYSTAQCSPETIHCKHHQERDHHFRAGDVTWVVLNDKTKRGDAYAAKMSHQRPESRARALVSRSWKVFRVNWHLGFTAFGGPPVHFRIFNDKFVQKTKWIDEQVFQELFSVSQALCGPASTKMLYCINLIQDGFLAAVFSFLLWSLPGAIGMYALAVGVSKIDETLPRPVYALLSGLNAGTVGVIALAAVELSEKAITDRLTRILVFLGATAGMLYNALWYFPVLMLASGIATLVHDLRWMHQPVSAILGFGASLKGKLISAWPFGKWPGSTSNAGDNDTAAHQGRRNSADDEESIEMSSVTKTTATTSSSSGARSRPGQGTPRSNLPVTEQEASASSTAESEPRTIPSEFRLDFSWKIGTAIIACFFATFIAVMVTRGVFPNPPGLPLLYHLFANMYLAGTIIFGGGPVVIPLLREYVVAEGWVNPRDFLIGLALIQAFPGPNFNFAVFLGALTAIGSGNNPVAGAIIAWVGIFSPGLILVHGTMGIWSAIRGKRWVKAVIRGLNAAAVGLIYTAVYRIWNVGYIDEGFQFGKSLGDDPWWVVVTATSYVGGRWFNLKAPVAIMLGAVMGMIRYGVVSA</sequence>
<evidence type="ECO:0000256" key="3">
    <source>
        <dbReference type="ARBA" id="ARBA00022475"/>
    </source>
</evidence>
<feature type="transmembrane region" description="Helical" evidence="8">
    <location>
        <begin position="383"/>
        <end position="405"/>
    </location>
</feature>
<organism evidence="9 10">
    <name type="scientific">Sordaria macrospora</name>
    <dbReference type="NCBI Taxonomy" id="5147"/>
    <lineage>
        <taxon>Eukaryota</taxon>
        <taxon>Fungi</taxon>
        <taxon>Dikarya</taxon>
        <taxon>Ascomycota</taxon>
        <taxon>Pezizomycotina</taxon>
        <taxon>Sordariomycetes</taxon>
        <taxon>Sordariomycetidae</taxon>
        <taxon>Sordariales</taxon>
        <taxon>Sordariaceae</taxon>
        <taxon>Sordaria</taxon>
    </lineage>
</organism>
<keyword evidence="4 8" id="KW-0812">Transmembrane</keyword>
<name>A0A8S9A2Z2_SORMA</name>
<dbReference type="PANTHER" id="PTHR33567:SF3">
    <property type="entry name" value="CHROMATE ION TRANSPORTER (EUROFUNG)"/>
    <property type="match status" value="1"/>
</dbReference>
<evidence type="ECO:0000256" key="1">
    <source>
        <dbReference type="ARBA" id="ARBA00004651"/>
    </source>
</evidence>
<dbReference type="VEuPathDB" id="FungiDB:SMAC_02733"/>
<feature type="transmembrane region" description="Helical" evidence="8">
    <location>
        <begin position="529"/>
        <end position="549"/>
    </location>
</feature>
<protein>
    <recommendedName>
        <fullName evidence="11">Chromate ion transporter</fullName>
    </recommendedName>
</protein>
<comment type="caution">
    <text evidence="9">The sequence shown here is derived from an EMBL/GenBank/DDBJ whole genome shotgun (WGS) entry which is preliminary data.</text>
</comment>
<feature type="transmembrane region" description="Helical" evidence="8">
    <location>
        <begin position="492"/>
        <end position="517"/>
    </location>
</feature>
<evidence type="ECO:0008006" key="11">
    <source>
        <dbReference type="Google" id="ProtNLM"/>
    </source>
</evidence>
<evidence type="ECO:0000313" key="10">
    <source>
        <dbReference type="Proteomes" id="UP000433876"/>
    </source>
</evidence>
<dbReference type="Pfam" id="PF02417">
    <property type="entry name" value="Chromate_transp"/>
    <property type="match status" value="2"/>
</dbReference>
<feature type="transmembrane region" description="Helical" evidence="8">
    <location>
        <begin position="459"/>
        <end position="486"/>
    </location>
</feature>
<feature type="region of interest" description="Disordered" evidence="7">
    <location>
        <begin position="301"/>
        <end position="373"/>
    </location>
</feature>
<evidence type="ECO:0000256" key="5">
    <source>
        <dbReference type="ARBA" id="ARBA00022989"/>
    </source>
</evidence>
<feature type="region of interest" description="Disordered" evidence="7">
    <location>
        <begin position="1"/>
        <end position="26"/>
    </location>
</feature>
<dbReference type="GO" id="GO:0015109">
    <property type="term" value="F:chromate transmembrane transporter activity"/>
    <property type="evidence" value="ECO:0007669"/>
    <property type="project" value="InterPro"/>
</dbReference>
<evidence type="ECO:0000256" key="8">
    <source>
        <dbReference type="SAM" id="Phobius"/>
    </source>
</evidence>
<evidence type="ECO:0000313" key="9">
    <source>
        <dbReference type="EMBL" id="KAA8636329.1"/>
    </source>
</evidence>
<feature type="transmembrane region" description="Helical" evidence="8">
    <location>
        <begin position="586"/>
        <end position="605"/>
    </location>
</feature>
<accession>A0A8S9A2Z2</accession>
<evidence type="ECO:0000256" key="2">
    <source>
        <dbReference type="ARBA" id="ARBA00005262"/>
    </source>
</evidence>
<proteinExistence type="inferred from homology"/>
<feature type="transmembrane region" description="Helical" evidence="8">
    <location>
        <begin position="198"/>
        <end position="220"/>
    </location>
</feature>
<keyword evidence="3" id="KW-1003">Cell membrane</keyword>
<dbReference type="GO" id="GO:0005886">
    <property type="term" value="C:plasma membrane"/>
    <property type="evidence" value="ECO:0007669"/>
    <property type="project" value="UniProtKB-SubCell"/>
</dbReference>
<keyword evidence="5 8" id="KW-1133">Transmembrane helix</keyword>
<dbReference type="Proteomes" id="UP000433876">
    <property type="component" value="Unassembled WGS sequence"/>
</dbReference>
<evidence type="ECO:0000256" key="6">
    <source>
        <dbReference type="ARBA" id="ARBA00023136"/>
    </source>
</evidence>
<dbReference type="EMBL" id="NMPR01000004">
    <property type="protein sequence ID" value="KAA8636329.1"/>
    <property type="molecule type" value="Genomic_DNA"/>
</dbReference>
<feature type="transmembrane region" description="Helical" evidence="8">
    <location>
        <begin position="425"/>
        <end position="447"/>
    </location>
</feature>
<comment type="similarity">
    <text evidence="2">Belongs to the chromate ion transporter (CHR) (TC 2.A.51) family.</text>
</comment>
<reference evidence="9 10" key="1">
    <citation type="submission" date="2017-07" db="EMBL/GenBank/DDBJ databases">
        <title>Genome sequence of the Sordaria macrospora wild type strain R19027.</title>
        <authorList>
            <person name="Nowrousian M."/>
            <person name="Teichert I."/>
            <person name="Kueck U."/>
        </authorList>
    </citation>
    <scope>NUCLEOTIDE SEQUENCE [LARGE SCALE GENOMIC DNA]</scope>
    <source>
        <strain evidence="9 10">R19027</strain>
        <tissue evidence="9">Mycelium</tissue>
    </source>
</reference>
<dbReference type="InterPro" id="IPR003370">
    <property type="entry name" value="Chromate_transpt"/>
</dbReference>
<dbReference type="PANTHER" id="PTHR33567">
    <property type="entry name" value="CHROMATE ION TRANSPORTER (EUROFUNG)"/>
    <property type="match status" value="1"/>
</dbReference>
<dbReference type="AlphaFoldDB" id="A0A8S9A2Z2"/>
<feature type="compositionally biased region" description="Low complexity" evidence="7">
    <location>
        <begin position="327"/>
        <end position="340"/>
    </location>
</feature>
<evidence type="ECO:0000256" key="7">
    <source>
        <dbReference type="SAM" id="MobiDB-lite"/>
    </source>
</evidence>
<feature type="transmembrane region" description="Helical" evidence="8">
    <location>
        <begin position="162"/>
        <end position="186"/>
    </location>
</feature>
<feature type="transmembrane region" description="Helical" evidence="8">
    <location>
        <begin position="232"/>
        <end position="263"/>
    </location>
</feature>